<keyword evidence="2" id="KW-1185">Reference proteome</keyword>
<dbReference type="EMBL" id="CAJVPW010032744">
    <property type="protein sequence ID" value="CAG8729432.1"/>
    <property type="molecule type" value="Genomic_DNA"/>
</dbReference>
<accession>A0ACA9PZX2</accession>
<proteinExistence type="predicted"/>
<evidence type="ECO:0000313" key="1">
    <source>
        <dbReference type="EMBL" id="CAG8729432.1"/>
    </source>
</evidence>
<name>A0ACA9PZX2_9GLOM</name>
<sequence>MQFKLTDSWEIVSPENASVLVHADISLRQIQAIATIKTIPTILHMMNKLLALIEEKQSSASSAILDSKFNSSNNSNIDTSPHRTDSDKLSREKTDIIMTFKEVLVGGVTVHPIGKITIAMDKAYFTLYPNNFYDLDCLQTKFDGLFLDMNKSIKDETVHRELNVRLNGIALLKSLCKKLKLKDDNELTLQKWFEHVEAASSKNIFTLPNTNLIMNTTQKMGSNTVDHKFEIHFGGKVDVALNFGLIRYIQELSALYKEQMRKNSTDVPKSPNTPSTSSNTGNQLQSPIITHTALTTELSLSDLKEAKDKEIIYNPIEAVKLEPQLRYLGDATPPLEWVGVQRAKVPGFVHTTITLNLDEIINHITNKSFKAAQALL</sequence>
<evidence type="ECO:0000313" key="2">
    <source>
        <dbReference type="Proteomes" id="UP000789366"/>
    </source>
</evidence>
<organism evidence="1 2">
    <name type="scientific">Cetraspora pellucida</name>
    <dbReference type="NCBI Taxonomy" id="1433469"/>
    <lineage>
        <taxon>Eukaryota</taxon>
        <taxon>Fungi</taxon>
        <taxon>Fungi incertae sedis</taxon>
        <taxon>Mucoromycota</taxon>
        <taxon>Glomeromycotina</taxon>
        <taxon>Glomeromycetes</taxon>
        <taxon>Diversisporales</taxon>
        <taxon>Gigasporaceae</taxon>
        <taxon>Cetraspora</taxon>
    </lineage>
</organism>
<protein>
    <submittedName>
        <fullName evidence="1">1209_t:CDS:1</fullName>
    </submittedName>
</protein>
<dbReference type="Proteomes" id="UP000789366">
    <property type="component" value="Unassembled WGS sequence"/>
</dbReference>
<gene>
    <name evidence="1" type="ORF">SPELUC_LOCUS12998</name>
</gene>
<reference evidence="1" key="1">
    <citation type="submission" date="2021-06" db="EMBL/GenBank/DDBJ databases">
        <authorList>
            <person name="Kallberg Y."/>
            <person name="Tangrot J."/>
            <person name="Rosling A."/>
        </authorList>
    </citation>
    <scope>NUCLEOTIDE SEQUENCE</scope>
    <source>
        <strain evidence="1">28 12/20/2015</strain>
    </source>
</reference>
<comment type="caution">
    <text evidence="1">The sequence shown here is derived from an EMBL/GenBank/DDBJ whole genome shotgun (WGS) entry which is preliminary data.</text>
</comment>